<dbReference type="PANTHER" id="PTHR43214">
    <property type="entry name" value="TWO-COMPONENT RESPONSE REGULATOR"/>
    <property type="match status" value="1"/>
</dbReference>
<keyword evidence="2" id="KW-0597">Phosphoprotein</keyword>
<proteinExistence type="predicted"/>
<dbReference type="InterPro" id="IPR039420">
    <property type="entry name" value="WalR-like"/>
</dbReference>
<dbReference type="OrthoDB" id="9152510at2"/>
<name>A0A1X7GG18_TRICW</name>
<reference evidence="5" key="1">
    <citation type="submission" date="2017-04" db="EMBL/GenBank/DDBJ databases">
        <authorList>
            <person name="Varghese N."/>
            <person name="Submissions S."/>
        </authorList>
    </citation>
    <scope>NUCLEOTIDE SEQUENCE [LARGE SCALE GENOMIC DNA]</scope>
    <source>
        <strain evidence="5">Ballard 720</strain>
    </source>
</reference>
<evidence type="ECO:0000313" key="4">
    <source>
        <dbReference type="EMBL" id="SMF69248.1"/>
    </source>
</evidence>
<evidence type="ECO:0000313" key="5">
    <source>
        <dbReference type="Proteomes" id="UP000192911"/>
    </source>
</evidence>
<dbReference type="GeneID" id="95552833"/>
<dbReference type="Pfam" id="PF00072">
    <property type="entry name" value="Response_reg"/>
    <property type="match status" value="1"/>
</dbReference>
<dbReference type="STRING" id="28094.SAMN06295900_115150"/>
<dbReference type="RefSeq" id="WP_085229743.1">
    <property type="nucleotide sequence ID" value="NZ_BSQD01000008.1"/>
</dbReference>
<dbReference type="InterPro" id="IPR011006">
    <property type="entry name" value="CheY-like_superfamily"/>
</dbReference>
<evidence type="ECO:0000256" key="2">
    <source>
        <dbReference type="PROSITE-ProRule" id="PRU00169"/>
    </source>
</evidence>
<dbReference type="AlphaFoldDB" id="A0A1X7GG18"/>
<accession>A0A1X7GG18</accession>
<dbReference type="GO" id="GO:0003677">
    <property type="term" value="F:DNA binding"/>
    <property type="evidence" value="ECO:0007669"/>
    <property type="project" value="UniProtKB-KW"/>
</dbReference>
<dbReference type="Proteomes" id="UP000192911">
    <property type="component" value="Unassembled WGS sequence"/>
</dbReference>
<protein>
    <submittedName>
        <fullName evidence="4">Response regulator receiver protein</fullName>
    </submittedName>
</protein>
<dbReference type="PROSITE" id="PS50110">
    <property type="entry name" value="RESPONSE_REGULATORY"/>
    <property type="match status" value="1"/>
</dbReference>
<keyword evidence="5" id="KW-1185">Reference proteome</keyword>
<sequence>MSTPDSPQQPQQPLKVFVVEDSLLVRERLAARIEPPAGAARVVGEAEDVETALRGISESTPEAVIVDLRLTDSHGIDLLHALRNRTDEIVTIVLTNYSSQVFREASIIAGADYFFDKTTEFDLAMDTIARLAREKQDGLGR</sequence>
<dbReference type="EMBL" id="FXAH01000015">
    <property type="protein sequence ID" value="SMF69248.1"/>
    <property type="molecule type" value="Genomic_DNA"/>
</dbReference>
<gene>
    <name evidence="4" type="ORF">SAMN06295900_115150</name>
</gene>
<feature type="modified residue" description="4-aspartylphosphate" evidence="2">
    <location>
        <position position="67"/>
    </location>
</feature>
<dbReference type="InterPro" id="IPR001789">
    <property type="entry name" value="Sig_transdc_resp-reg_receiver"/>
</dbReference>
<organism evidence="4 5">
    <name type="scientific">Trinickia caryophylli</name>
    <name type="common">Paraburkholderia caryophylli</name>
    <dbReference type="NCBI Taxonomy" id="28094"/>
    <lineage>
        <taxon>Bacteria</taxon>
        <taxon>Pseudomonadati</taxon>
        <taxon>Pseudomonadota</taxon>
        <taxon>Betaproteobacteria</taxon>
        <taxon>Burkholderiales</taxon>
        <taxon>Burkholderiaceae</taxon>
        <taxon>Trinickia</taxon>
    </lineage>
</organism>
<keyword evidence="1" id="KW-0238">DNA-binding</keyword>
<feature type="domain" description="Response regulatory" evidence="3">
    <location>
        <begin position="15"/>
        <end position="132"/>
    </location>
</feature>
<dbReference type="SUPFAM" id="SSF52172">
    <property type="entry name" value="CheY-like"/>
    <property type="match status" value="1"/>
</dbReference>
<evidence type="ECO:0000259" key="3">
    <source>
        <dbReference type="PROSITE" id="PS50110"/>
    </source>
</evidence>
<dbReference type="SMART" id="SM00448">
    <property type="entry name" value="REC"/>
    <property type="match status" value="1"/>
</dbReference>
<evidence type="ECO:0000256" key="1">
    <source>
        <dbReference type="ARBA" id="ARBA00023125"/>
    </source>
</evidence>
<dbReference type="GO" id="GO:0000160">
    <property type="term" value="P:phosphorelay signal transduction system"/>
    <property type="evidence" value="ECO:0007669"/>
    <property type="project" value="InterPro"/>
</dbReference>
<dbReference type="Gene3D" id="3.40.50.2300">
    <property type="match status" value="1"/>
</dbReference>